<dbReference type="AlphaFoldDB" id="A0A5M6DBG6"/>
<dbReference type="GO" id="GO:0016747">
    <property type="term" value="F:acyltransferase activity, transferring groups other than amino-acyl groups"/>
    <property type="evidence" value="ECO:0007669"/>
    <property type="project" value="InterPro"/>
</dbReference>
<dbReference type="Gene3D" id="3.40.630.30">
    <property type="match status" value="1"/>
</dbReference>
<reference evidence="4 5" key="1">
    <citation type="submission" date="2019-09" db="EMBL/GenBank/DDBJ databases">
        <title>Genome sequence and assembly of Adhaeribacter sp.</title>
        <authorList>
            <person name="Chhetri G."/>
        </authorList>
    </citation>
    <scope>NUCLEOTIDE SEQUENCE [LARGE SCALE GENOMIC DNA]</scope>
    <source>
        <strain evidence="4 5">DK36</strain>
    </source>
</reference>
<evidence type="ECO:0000313" key="4">
    <source>
        <dbReference type="EMBL" id="KAA5544894.1"/>
    </source>
</evidence>
<dbReference type="SUPFAM" id="SSF55729">
    <property type="entry name" value="Acyl-CoA N-acyltransferases (Nat)"/>
    <property type="match status" value="1"/>
</dbReference>
<protein>
    <submittedName>
        <fullName evidence="4">GNAT family N-acetyltransferase</fullName>
    </submittedName>
</protein>
<dbReference type="InterPro" id="IPR016181">
    <property type="entry name" value="Acyl_CoA_acyltransferase"/>
</dbReference>
<keyword evidence="5" id="KW-1185">Reference proteome</keyword>
<evidence type="ECO:0000256" key="1">
    <source>
        <dbReference type="ARBA" id="ARBA00022679"/>
    </source>
</evidence>
<dbReference type="Proteomes" id="UP000323426">
    <property type="component" value="Unassembled WGS sequence"/>
</dbReference>
<proteinExistence type="predicted"/>
<dbReference type="PROSITE" id="PS51186">
    <property type="entry name" value="GNAT"/>
    <property type="match status" value="1"/>
</dbReference>
<dbReference type="PANTHER" id="PTHR43800">
    <property type="entry name" value="PEPTIDYL-LYSINE N-ACETYLTRANSFERASE YJAB"/>
    <property type="match status" value="1"/>
</dbReference>
<accession>A0A5M6DBG6</accession>
<gene>
    <name evidence="4" type="ORF">F0145_14430</name>
</gene>
<sequence>MKVESAQAKDYDEMVNIWEASVRATHLFLKEEDILYFKPLIRNQYLKAVTLYCVRNEKGFIEGFIGISEDKIEMLFINPAVQGKGIGKLLTQFAINNLGVSKVDVNEQNHQAVGFYQHLGFKVINRSALDSLGKPYPILSMALT</sequence>
<comment type="caution">
    <text evidence="4">The sequence shown here is derived from an EMBL/GenBank/DDBJ whole genome shotgun (WGS) entry which is preliminary data.</text>
</comment>
<organism evidence="4 5">
    <name type="scientific">Adhaeribacter rhizoryzae</name>
    <dbReference type="NCBI Taxonomy" id="2607907"/>
    <lineage>
        <taxon>Bacteria</taxon>
        <taxon>Pseudomonadati</taxon>
        <taxon>Bacteroidota</taxon>
        <taxon>Cytophagia</taxon>
        <taxon>Cytophagales</taxon>
        <taxon>Hymenobacteraceae</taxon>
        <taxon>Adhaeribacter</taxon>
    </lineage>
</organism>
<dbReference type="Pfam" id="PF13673">
    <property type="entry name" value="Acetyltransf_10"/>
    <property type="match status" value="1"/>
</dbReference>
<keyword evidence="1 4" id="KW-0808">Transferase</keyword>
<keyword evidence="2" id="KW-0012">Acyltransferase</keyword>
<dbReference type="EMBL" id="VWSF01000010">
    <property type="protein sequence ID" value="KAA5544894.1"/>
    <property type="molecule type" value="Genomic_DNA"/>
</dbReference>
<dbReference type="CDD" id="cd04301">
    <property type="entry name" value="NAT_SF"/>
    <property type="match status" value="1"/>
</dbReference>
<evidence type="ECO:0000256" key="2">
    <source>
        <dbReference type="ARBA" id="ARBA00023315"/>
    </source>
</evidence>
<dbReference type="PANTHER" id="PTHR43800:SF1">
    <property type="entry name" value="PEPTIDYL-LYSINE N-ACETYLTRANSFERASE YJAB"/>
    <property type="match status" value="1"/>
</dbReference>
<evidence type="ECO:0000259" key="3">
    <source>
        <dbReference type="PROSITE" id="PS51186"/>
    </source>
</evidence>
<evidence type="ECO:0000313" key="5">
    <source>
        <dbReference type="Proteomes" id="UP000323426"/>
    </source>
</evidence>
<feature type="domain" description="N-acetyltransferase" evidence="3">
    <location>
        <begin position="1"/>
        <end position="144"/>
    </location>
</feature>
<dbReference type="InterPro" id="IPR000182">
    <property type="entry name" value="GNAT_dom"/>
</dbReference>
<name>A0A5M6DBG6_9BACT</name>